<accession>A0A8B6G6K6</accession>
<proteinExistence type="predicted"/>
<sequence length="50" mass="6169">TMTCKHLMSEPVSVFYWDLSFDILKITIKNRKLYFRKRDLKTHYMRSLLT</sequence>
<feature type="non-terminal residue" evidence="1">
    <location>
        <position position="1"/>
    </location>
</feature>
<gene>
    <name evidence="1" type="ORF">MGAL_10B002626</name>
</gene>
<keyword evidence="2" id="KW-1185">Reference proteome</keyword>
<protein>
    <submittedName>
        <fullName evidence="1">Uncharacterized protein</fullName>
    </submittedName>
</protein>
<dbReference type="Proteomes" id="UP000596742">
    <property type="component" value="Unassembled WGS sequence"/>
</dbReference>
<comment type="caution">
    <text evidence="1">The sequence shown here is derived from an EMBL/GenBank/DDBJ whole genome shotgun (WGS) entry which is preliminary data.</text>
</comment>
<organism evidence="1 2">
    <name type="scientific">Mytilus galloprovincialis</name>
    <name type="common">Mediterranean mussel</name>
    <dbReference type="NCBI Taxonomy" id="29158"/>
    <lineage>
        <taxon>Eukaryota</taxon>
        <taxon>Metazoa</taxon>
        <taxon>Spiralia</taxon>
        <taxon>Lophotrochozoa</taxon>
        <taxon>Mollusca</taxon>
        <taxon>Bivalvia</taxon>
        <taxon>Autobranchia</taxon>
        <taxon>Pteriomorphia</taxon>
        <taxon>Mytilida</taxon>
        <taxon>Mytiloidea</taxon>
        <taxon>Mytilidae</taxon>
        <taxon>Mytilinae</taxon>
        <taxon>Mytilus</taxon>
    </lineage>
</organism>
<feature type="non-terminal residue" evidence="1">
    <location>
        <position position="50"/>
    </location>
</feature>
<dbReference type="AlphaFoldDB" id="A0A8B6G6K6"/>
<evidence type="ECO:0000313" key="1">
    <source>
        <dbReference type="EMBL" id="VDI59493.1"/>
    </source>
</evidence>
<reference evidence="1" key="1">
    <citation type="submission" date="2018-11" db="EMBL/GenBank/DDBJ databases">
        <authorList>
            <person name="Alioto T."/>
            <person name="Alioto T."/>
        </authorList>
    </citation>
    <scope>NUCLEOTIDE SEQUENCE</scope>
</reference>
<dbReference type="EMBL" id="UYJE01007946">
    <property type="protein sequence ID" value="VDI59493.1"/>
    <property type="molecule type" value="Genomic_DNA"/>
</dbReference>
<evidence type="ECO:0000313" key="2">
    <source>
        <dbReference type="Proteomes" id="UP000596742"/>
    </source>
</evidence>
<name>A0A8B6G6K6_MYTGA</name>